<evidence type="ECO:0000256" key="5">
    <source>
        <dbReference type="ARBA" id="ARBA00023014"/>
    </source>
</evidence>
<dbReference type="Proteomes" id="UP000265619">
    <property type="component" value="Unassembled WGS sequence"/>
</dbReference>
<keyword evidence="9" id="KW-1185">Reference proteome</keyword>
<accession>A0A9X8D4Y4</accession>
<dbReference type="SFLD" id="SFLDS00029">
    <property type="entry name" value="Radical_SAM"/>
    <property type="match status" value="1"/>
</dbReference>
<dbReference type="OrthoDB" id="308557at2"/>
<name>A0A9X8D4Y4_9BURK</name>
<comment type="cofactor">
    <cofactor evidence="1">
        <name>[4Fe-4S] cluster</name>
        <dbReference type="ChEBI" id="CHEBI:49883"/>
    </cofactor>
</comment>
<dbReference type="SUPFAM" id="SSF102114">
    <property type="entry name" value="Radical SAM enzymes"/>
    <property type="match status" value="1"/>
</dbReference>
<evidence type="ECO:0000256" key="6">
    <source>
        <dbReference type="ARBA" id="ARBA00023601"/>
    </source>
</evidence>
<dbReference type="Gene3D" id="3.20.20.70">
    <property type="entry name" value="Aldolase class I"/>
    <property type="match status" value="1"/>
</dbReference>
<evidence type="ECO:0000256" key="2">
    <source>
        <dbReference type="ARBA" id="ARBA00022691"/>
    </source>
</evidence>
<keyword evidence="4" id="KW-0408">Iron</keyword>
<comment type="caution">
    <text evidence="8">The sequence shown here is derived from an EMBL/GenBank/DDBJ whole genome shotgun (WGS) entry which is preliminary data.</text>
</comment>
<dbReference type="InterPro" id="IPR058240">
    <property type="entry name" value="rSAM_sf"/>
</dbReference>
<sequence length="439" mass="48658">MFILHCSDADGKSVSLRYAPHASSLTNMDGTPVLASRRLTQEHRWEDAVRISPQQPGRKLANPTVLKIQLGLGCNYTCSYCNQSSQVDAMAMTKTADAYAFLVDLDKWLKEPPARIEFWGGEPLLYFRKLAILVPELDKRFPDAEFSMVTNGSLLTEEIVEFIARYDICITVSHDGPGQHLRGEDPFEDPKRGDLLKALWQERKTGERMWFSSVLTPDNSDPAALRRWFVETLGDESVVTSLEGVVATHDDQSLAGPGVWNAEQYRSLKDAVAASFETGEALLIPALREKARSFMESLLSGTPSTSMGQKCGMDRSDHVAVDLHSNVLTCHNTGANAQHGLGSALAMDEVRLDTSTHWANRECCSHCPVLQLCGGSCMYLEGEQFAQSCENEYQFGLGVLDGTLRRALGLKLDRIEGDVRRPARRKVIPIAMEDSFVRA</sequence>
<comment type="similarity">
    <text evidence="6">Belongs to the radical SAM superfamily. Anaerobic sulfatase-maturating enzyme family.</text>
</comment>
<proteinExistence type="inferred from homology"/>
<evidence type="ECO:0000256" key="1">
    <source>
        <dbReference type="ARBA" id="ARBA00001966"/>
    </source>
</evidence>
<dbReference type="EMBL" id="QXMN01000017">
    <property type="protein sequence ID" value="RIX79079.1"/>
    <property type="molecule type" value="Genomic_DNA"/>
</dbReference>
<dbReference type="InterPro" id="IPR013785">
    <property type="entry name" value="Aldolase_TIM"/>
</dbReference>
<dbReference type="Pfam" id="PF04055">
    <property type="entry name" value="Radical_SAM"/>
    <property type="match status" value="1"/>
</dbReference>
<dbReference type="InterPro" id="IPR007197">
    <property type="entry name" value="rSAM"/>
</dbReference>
<reference evidence="8 9" key="1">
    <citation type="submission" date="2018-09" db="EMBL/GenBank/DDBJ databases">
        <title>Acidovorax cavernicola nov. sp. isolated from Gruta de las Maravillas (Aracena, Spain).</title>
        <authorList>
            <person name="Jurado V."/>
            <person name="Gutierrez-Patricio S."/>
            <person name="Gonzalez-Pimentel J.L."/>
            <person name="Miller A.Z."/>
            <person name="Laiz L."/>
            <person name="Saiz-Jimenez C."/>
        </authorList>
    </citation>
    <scope>NUCLEOTIDE SEQUENCE [LARGE SCALE GENOMIC DNA]</scope>
    <source>
        <strain evidence="8 9">1011MAR4D40.2</strain>
    </source>
</reference>
<keyword evidence="3" id="KW-0479">Metal-binding</keyword>
<evidence type="ECO:0000256" key="4">
    <source>
        <dbReference type="ARBA" id="ARBA00023004"/>
    </source>
</evidence>
<dbReference type="SFLD" id="SFLDG01067">
    <property type="entry name" value="SPASM/twitch_domain_containing"/>
    <property type="match status" value="1"/>
</dbReference>
<dbReference type="AlphaFoldDB" id="A0A9X8D4Y4"/>
<dbReference type="GO" id="GO:0051536">
    <property type="term" value="F:iron-sulfur cluster binding"/>
    <property type="evidence" value="ECO:0007669"/>
    <property type="project" value="UniProtKB-KW"/>
</dbReference>
<dbReference type="CDD" id="cd01335">
    <property type="entry name" value="Radical_SAM"/>
    <property type="match status" value="1"/>
</dbReference>
<protein>
    <submittedName>
        <fullName evidence="8">Radical SAM protein</fullName>
    </submittedName>
</protein>
<dbReference type="RefSeq" id="WP_119554339.1">
    <property type="nucleotide sequence ID" value="NZ_QXMN01000017.1"/>
</dbReference>
<gene>
    <name evidence="8" type="ORF">D3H34_15160</name>
</gene>
<dbReference type="PANTHER" id="PTHR43273:SF3">
    <property type="entry name" value="ANAEROBIC SULFATASE-MATURATING ENZYME HOMOLOG ASLB-RELATED"/>
    <property type="match status" value="1"/>
</dbReference>
<evidence type="ECO:0000313" key="8">
    <source>
        <dbReference type="EMBL" id="RIX79079.1"/>
    </source>
</evidence>
<evidence type="ECO:0000256" key="3">
    <source>
        <dbReference type="ARBA" id="ARBA00022723"/>
    </source>
</evidence>
<keyword evidence="2" id="KW-0949">S-adenosyl-L-methionine</keyword>
<evidence type="ECO:0000259" key="7">
    <source>
        <dbReference type="Pfam" id="PF04055"/>
    </source>
</evidence>
<dbReference type="GO" id="GO:0016491">
    <property type="term" value="F:oxidoreductase activity"/>
    <property type="evidence" value="ECO:0007669"/>
    <property type="project" value="InterPro"/>
</dbReference>
<dbReference type="PANTHER" id="PTHR43273">
    <property type="entry name" value="ANAEROBIC SULFATASE-MATURATING ENZYME HOMOLOG ASLB-RELATED"/>
    <property type="match status" value="1"/>
</dbReference>
<keyword evidence="5" id="KW-0411">Iron-sulfur</keyword>
<feature type="domain" description="Radical SAM core" evidence="7">
    <location>
        <begin position="70"/>
        <end position="174"/>
    </location>
</feature>
<organism evidence="8 9">
    <name type="scientific">Acidovorax cavernicola</name>
    <dbReference type="NCBI Taxonomy" id="1675792"/>
    <lineage>
        <taxon>Bacteria</taxon>
        <taxon>Pseudomonadati</taxon>
        <taxon>Pseudomonadota</taxon>
        <taxon>Betaproteobacteria</taxon>
        <taxon>Burkholderiales</taxon>
        <taxon>Comamonadaceae</taxon>
        <taxon>Acidovorax</taxon>
    </lineage>
</organism>
<evidence type="ECO:0000313" key="9">
    <source>
        <dbReference type="Proteomes" id="UP000265619"/>
    </source>
</evidence>
<dbReference type="InterPro" id="IPR023867">
    <property type="entry name" value="Sulphatase_maturase_rSAM"/>
</dbReference>
<dbReference type="GO" id="GO:0046872">
    <property type="term" value="F:metal ion binding"/>
    <property type="evidence" value="ECO:0007669"/>
    <property type="project" value="UniProtKB-KW"/>
</dbReference>